<name>B0CXA2_LACBS</name>
<dbReference type="RefSeq" id="XP_001876134.1">
    <property type="nucleotide sequence ID" value="XM_001876099.1"/>
</dbReference>
<dbReference type="InParanoid" id="B0CXA2"/>
<dbReference type="KEGG" id="lbc:LACBIDRAFT_308827"/>
<dbReference type="EMBL" id="DS547093">
    <property type="protein sequence ID" value="EDR13636.1"/>
    <property type="molecule type" value="Genomic_DNA"/>
</dbReference>
<evidence type="ECO:0000313" key="1">
    <source>
        <dbReference type="EMBL" id="EDR13636.1"/>
    </source>
</evidence>
<sequence length="70" mass="8015">MALPSRTWRGGWINIGWYGNPVPGYALCREGKTGETTTVEDARTIPQDLGDDDWNKERRRVVPRHAFEIT</sequence>
<proteinExistence type="predicted"/>
<dbReference type="AlphaFoldDB" id="B0CXA2"/>
<dbReference type="GeneID" id="6071411"/>
<dbReference type="HOGENOM" id="CLU_2758195_0_0_1"/>
<protein>
    <submittedName>
        <fullName evidence="1">Predicted protein</fullName>
    </submittedName>
</protein>
<reference evidence="1 2" key="1">
    <citation type="journal article" date="2008" name="Nature">
        <title>The genome of Laccaria bicolor provides insights into mycorrhizal symbiosis.</title>
        <authorList>
            <person name="Martin F."/>
            <person name="Aerts A."/>
            <person name="Ahren D."/>
            <person name="Brun A."/>
            <person name="Danchin E.G.J."/>
            <person name="Duchaussoy F."/>
            <person name="Gibon J."/>
            <person name="Kohler A."/>
            <person name="Lindquist E."/>
            <person name="Pereda V."/>
            <person name="Salamov A."/>
            <person name="Shapiro H.J."/>
            <person name="Wuyts J."/>
            <person name="Blaudez D."/>
            <person name="Buee M."/>
            <person name="Brokstein P."/>
            <person name="Canbaeck B."/>
            <person name="Cohen D."/>
            <person name="Courty P.E."/>
            <person name="Coutinho P.M."/>
            <person name="Delaruelle C."/>
            <person name="Detter J.C."/>
            <person name="Deveau A."/>
            <person name="DiFazio S."/>
            <person name="Duplessis S."/>
            <person name="Fraissinet-Tachet L."/>
            <person name="Lucic E."/>
            <person name="Frey-Klett P."/>
            <person name="Fourrey C."/>
            <person name="Feussner I."/>
            <person name="Gay G."/>
            <person name="Grimwood J."/>
            <person name="Hoegger P.J."/>
            <person name="Jain P."/>
            <person name="Kilaru S."/>
            <person name="Labbe J."/>
            <person name="Lin Y.C."/>
            <person name="Legue V."/>
            <person name="Le Tacon F."/>
            <person name="Marmeisse R."/>
            <person name="Melayah D."/>
            <person name="Montanini B."/>
            <person name="Muratet M."/>
            <person name="Nehls U."/>
            <person name="Niculita-Hirzel H."/>
            <person name="Oudot-Le Secq M.P."/>
            <person name="Peter M."/>
            <person name="Quesneville H."/>
            <person name="Rajashekar B."/>
            <person name="Reich M."/>
            <person name="Rouhier N."/>
            <person name="Schmutz J."/>
            <person name="Yin T."/>
            <person name="Chalot M."/>
            <person name="Henrissat B."/>
            <person name="Kuees U."/>
            <person name="Lucas S."/>
            <person name="Van de Peer Y."/>
            <person name="Podila G.K."/>
            <person name="Polle A."/>
            <person name="Pukkila P.J."/>
            <person name="Richardson P.M."/>
            <person name="Rouze P."/>
            <person name="Sanders I.R."/>
            <person name="Stajich J.E."/>
            <person name="Tunlid A."/>
            <person name="Tuskan G."/>
            <person name="Grigoriev I.V."/>
        </authorList>
    </citation>
    <scope>NUCLEOTIDE SEQUENCE [LARGE SCALE GENOMIC DNA]</scope>
    <source>
        <strain evidence="2">S238N-H82 / ATCC MYA-4686</strain>
    </source>
</reference>
<dbReference type="Proteomes" id="UP000001194">
    <property type="component" value="Unassembled WGS sequence"/>
</dbReference>
<organism evidence="2">
    <name type="scientific">Laccaria bicolor (strain S238N-H82 / ATCC MYA-4686)</name>
    <name type="common">Bicoloured deceiver</name>
    <name type="synonym">Laccaria laccata var. bicolor</name>
    <dbReference type="NCBI Taxonomy" id="486041"/>
    <lineage>
        <taxon>Eukaryota</taxon>
        <taxon>Fungi</taxon>
        <taxon>Dikarya</taxon>
        <taxon>Basidiomycota</taxon>
        <taxon>Agaricomycotina</taxon>
        <taxon>Agaricomycetes</taxon>
        <taxon>Agaricomycetidae</taxon>
        <taxon>Agaricales</taxon>
        <taxon>Agaricineae</taxon>
        <taxon>Hydnangiaceae</taxon>
        <taxon>Laccaria</taxon>
    </lineage>
</organism>
<keyword evidence="2" id="KW-1185">Reference proteome</keyword>
<evidence type="ECO:0000313" key="2">
    <source>
        <dbReference type="Proteomes" id="UP000001194"/>
    </source>
</evidence>
<gene>
    <name evidence="1" type="ORF">LACBIDRAFT_308827</name>
</gene>
<accession>B0CXA2</accession>